<dbReference type="Proteomes" id="UP000007797">
    <property type="component" value="Unassembled WGS sequence"/>
</dbReference>
<dbReference type="RefSeq" id="XP_004360418.1">
    <property type="nucleotide sequence ID" value="XM_004360361.1"/>
</dbReference>
<dbReference type="EMBL" id="GL883009">
    <property type="protein sequence ID" value="EGG22567.1"/>
    <property type="molecule type" value="Genomic_DNA"/>
</dbReference>
<name>F4PQA4_CACFS</name>
<accession>F4PQA4</accession>
<dbReference type="GeneID" id="14874731"/>
<evidence type="ECO:0000313" key="1">
    <source>
        <dbReference type="EMBL" id="EGG22567.1"/>
    </source>
</evidence>
<gene>
    <name evidence="1" type="ORF">DFA_04697</name>
</gene>
<reference evidence="2" key="1">
    <citation type="journal article" date="2011" name="Genome Res.">
        <title>Phylogeny-wide analysis of social amoeba genomes highlights ancient origins for complex intercellular communication.</title>
        <authorList>
            <person name="Heidel A.J."/>
            <person name="Lawal H.M."/>
            <person name="Felder M."/>
            <person name="Schilde C."/>
            <person name="Helps N.R."/>
            <person name="Tunggal B."/>
            <person name="Rivero F."/>
            <person name="John U."/>
            <person name="Schleicher M."/>
            <person name="Eichinger L."/>
            <person name="Platzer M."/>
            <person name="Noegel A.A."/>
            <person name="Schaap P."/>
            <person name="Gloeckner G."/>
        </authorList>
    </citation>
    <scope>NUCLEOTIDE SEQUENCE [LARGE SCALE GENOMIC DNA]</scope>
    <source>
        <strain evidence="2">SH3</strain>
    </source>
</reference>
<keyword evidence="2" id="KW-1185">Reference proteome</keyword>
<evidence type="ECO:0000313" key="2">
    <source>
        <dbReference type="Proteomes" id="UP000007797"/>
    </source>
</evidence>
<dbReference type="AlphaFoldDB" id="F4PQA4"/>
<organism evidence="1 2">
    <name type="scientific">Cavenderia fasciculata</name>
    <name type="common">Slime mold</name>
    <name type="synonym">Dictyostelium fasciculatum</name>
    <dbReference type="NCBI Taxonomy" id="261658"/>
    <lineage>
        <taxon>Eukaryota</taxon>
        <taxon>Amoebozoa</taxon>
        <taxon>Evosea</taxon>
        <taxon>Eumycetozoa</taxon>
        <taxon>Dictyostelia</taxon>
        <taxon>Acytosteliales</taxon>
        <taxon>Cavenderiaceae</taxon>
        <taxon>Cavenderia</taxon>
    </lineage>
</organism>
<sequence>MPLKKLCLPHTYTSVYYCLPHQMKKSITKVTGGSFSQTLEQFENLNHIVIIEQQQQDLNNDTFNWKLPKIVTKITSFNYSAFGFIQNNKSIKKLKLLDRSMDDIRFLLFLKDLSSSPECTHVQTFIYGCSFNCHIPNDLYINLNYTIKYSRTSLDYNFTQYLKFTRN</sequence>
<proteinExistence type="predicted"/>
<protein>
    <submittedName>
        <fullName evidence="1">Uncharacterized protein</fullName>
    </submittedName>
</protein>
<dbReference type="KEGG" id="dfa:DFA_04697"/>